<comment type="catalytic activity">
    <reaction evidence="5">
        <text>L-arginyl-[protein] + S-adenosyl-L-methionine = N(omega)-methyl-L-arginyl-[protein] + S-adenosyl-L-homocysteine + H(+)</text>
        <dbReference type="Rhea" id="RHEA:48100"/>
        <dbReference type="Rhea" id="RHEA-COMP:10532"/>
        <dbReference type="Rhea" id="RHEA-COMP:11990"/>
        <dbReference type="ChEBI" id="CHEBI:15378"/>
        <dbReference type="ChEBI" id="CHEBI:29965"/>
        <dbReference type="ChEBI" id="CHEBI:57856"/>
        <dbReference type="ChEBI" id="CHEBI:59789"/>
        <dbReference type="ChEBI" id="CHEBI:65280"/>
    </reaction>
    <physiologicalReaction direction="left-to-right" evidence="5">
        <dbReference type="Rhea" id="RHEA:48101"/>
    </physiologicalReaction>
</comment>
<evidence type="ECO:0000256" key="4">
    <source>
        <dbReference type="ARBA" id="ARBA00022691"/>
    </source>
</evidence>
<evidence type="ECO:0000256" key="2">
    <source>
        <dbReference type="ARBA" id="ARBA00022603"/>
    </source>
</evidence>
<dbReference type="PANTHER" id="PTHR11006">
    <property type="entry name" value="PROTEIN ARGININE N-METHYLTRANSFERASE"/>
    <property type="match status" value="1"/>
</dbReference>
<dbReference type="AlphaFoldDB" id="A0A6P4J7C5"/>
<evidence type="ECO:0000259" key="8">
    <source>
        <dbReference type="Pfam" id="PF22528"/>
    </source>
</evidence>
<dbReference type="InterPro" id="IPR055135">
    <property type="entry name" value="PRMT_dom"/>
</dbReference>
<keyword evidence="3 6" id="KW-0808">Transferase</keyword>
<dbReference type="RefSeq" id="XP_017036810.1">
    <property type="nucleotide sequence ID" value="XM_017181321.3"/>
</dbReference>
<name>A0A6P4J7C5_DROKI</name>
<reference evidence="10" key="1">
    <citation type="submission" date="2025-08" db="UniProtKB">
        <authorList>
            <consortium name="RefSeq"/>
        </authorList>
    </citation>
    <scope>IDENTIFICATION</scope>
    <source>
        <strain evidence="10">14028-0561.14</strain>
        <tissue evidence="10">Whole fly</tissue>
    </source>
</reference>
<dbReference type="GO" id="GO:0035241">
    <property type="term" value="F:protein-arginine omega-N monomethyltransferase activity"/>
    <property type="evidence" value="ECO:0007669"/>
    <property type="project" value="TreeGrafter"/>
</dbReference>
<dbReference type="Gene3D" id="2.70.160.11">
    <property type="entry name" value="Hnrnp arginine n-methyltransferase1"/>
    <property type="match status" value="1"/>
</dbReference>
<dbReference type="GO" id="GO:0005634">
    <property type="term" value="C:nucleus"/>
    <property type="evidence" value="ECO:0007669"/>
    <property type="project" value="TreeGrafter"/>
</dbReference>
<keyword evidence="2 6" id="KW-0489">Methyltransferase</keyword>
<dbReference type="InterPro" id="IPR029063">
    <property type="entry name" value="SAM-dependent_MTases_sf"/>
</dbReference>
<sequence>MSWDKLGPFNPPAQASTELQESLYFQSYGRLETHMSLLQDSVRTQAFRNAILRNRQHFQGKIVLDVGCGTGILSLFAAEAGARRVIGVEYTDMAEVAREIVRDNEKADVVTVVQGLVEQVELPDGIQQVDVIVSEWMGHGLYMEAMLNSVLYARDKWLCRGGLILPSVGTLWLVGAHDSHRKANLNFWHSVEGIDMSCVRKPVSQEPVVDCVTIQQVLTDECYLHSTHLDSARNEPVAFRSNFLLTVQRSGVINLLVLYFDVGFPQGDSPVPLKLSTSPLSPWTHWEQTLLYLDEPLFVKANDRVRGVLAMMPDGRDGRCMIFDLNISFRSARTRVESFKSFSSSGSR</sequence>
<dbReference type="InterPro" id="IPR025799">
    <property type="entry name" value="Arg_MeTrfase"/>
</dbReference>
<protein>
    <recommendedName>
        <fullName evidence="1">type I protein arginine methyltransferase</fullName>
        <ecNumber evidence="1">2.1.1.319</ecNumber>
    </recommendedName>
</protein>
<evidence type="ECO:0000256" key="1">
    <source>
        <dbReference type="ARBA" id="ARBA00011925"/>
    </source>
</evidence>
<feature type="domain" description="Protein arginine N-methyltransferase" evidence="8">
    <location>
        <begin position="169"/>
        <end position="329"/>
    </location>
</feature>
<evidence type="ECO:0000256" key="5">
    <source>
        <dbReference type="ARBA" id="ARBA00049303"/>
    </source>
</evidence>
<dbReference type="OrthoDB" id="7848332at2759"/>
<dbReference type="PROSITE" id="PS51678">
    <property type="entry name" value="SAM_MT_PRMT"/>
    <property type="match status" value="1"/>
</dbReference>
<dbReference type="GO" id="GO:0032259">
    <property type="term" value="P:methylation"/>
    <property type="evidence" value="ECO:0007669"/>
    <property type="project" value="UniProtKB-KW"/>
</dbReference>
<organism evidence="9 10">
    <name type="scientific">Drosophila kikkawai</name>
    <name type="common">Fruit fly</name>
    <dbReference type="NCBI Taxonomy" id="30033"/>
    <lineage>
        <taxon>Eukaryota</taxon>
        <taxon>Metazoa</taxon>
        <taxon>Ecdysozoa</taxon>
        <taxon>Arthropoda</taxon>
        <taxon>Hexapoda</taxon>
        <taxon>Insecta</taxon>
        <taxon>Pterygota</taxon>
        <taxon>Neoptera</taxon>
        <taxon>Endopterygota</taxon>
        <taxon>Diptera</taxon>
        <taxon>Brachycera</taxon>
        <taxon>Muscomorpha</taxon>
        <taxon>Ephydroidea</taxon>
        <taxon>Drosophilidae</taxon>
        <taxon>Drosophila</taxon>
        <taxon>Sophophora</taxon>
    </lineage>
</organism>
<keyword evidence="9" id="KW-1185">Reference proteome</keyword>
<dbReference type="InterPro" id="IPR041698">
    <property type="entry name" value="Methyltransf_25"/>
</dbReference>
<dbReference type="CDD" id="cd02440">
    <property type="entry name" value="AdoMet_MTases"/>
    <property type="match status" value="1"/>
</dbReference>
<dbReference type="GO" id="GO:0042054">
    <property type="term" value="F:histone methyltransferase activity"/>
    <property type="evidence" value="ECO:0007669"/>
    <property type="project" value="TreeGrafter"/>
</dbReference>
<evidence type="ECO:0000313" key="10">
    <source>
        <dbReference type="RefSeq" id="XP_017036810.1"/>
    </source>
</evidence>
<evidence type="ECO:0000256" key="3">
    <source>
        <dbReference type="ARBA" id="ARBA00022679"/>
    </source>
</evidence>
<dbReference type="GO" id="GO:0035242">
    <property type="term" value="F:protein-arginine omega-N asymmetric methyltransferase activity"/>
    <property type="evidence" value="ECO:0007669"/>
    <property type="project" value="UniProtKB-EC"/>
</dbReference>
<dbReference type="FunFam" id="3.40.50.150:FF:000003">
    <property type="entry name" value="Blast:Protein arginine N-methyltransferase 1"/>
    <property type="match status" value="1"/>
</dbReference>
<proteinExistence type="predicted"/>
<dbReference type="SUPFAM" id="SSF53335">
    <property type="entry name" value="S-adenosyl-L-methionine-dependent methyltransferases"/>
    <property type="match status" value="1"/>
</dbReference>
<gene>
    <name evidence="10" type="primary">Art6</name>
</gene>
<evidence type="ECO:0000313" key="9">
    <source>
        <dbReference type="Proteomes" id="UP001652661"/>
    </source>
</evidence>
<dbReference type="Gene3D" id="3.40.50.150">
    <property type="entry name" value="Vaccinia Virus protein VP39"/>
    <property type="match status" value="1"/>
</dbReference>
<evidence type="ECO:0000259" key="7">
    <source>
        <dbReference type="Pfam" id="PF13649"/>
    </source>
</evidence>
<evidence type="ECO:0000256" key="6">
    <source>
        <dbReference type="PROSITE-ProRule" id="PRU01015"/>
    </source>
</evidence>
<dbReference type="Proteomes" id="UP001652661">
    <property type="component" value="Chromosome 3R"/>
</dbReference>
<dbReference type="PANTHER" id="PTHR11006:SF124">
    <property type="entry name" value="ARGININE METHYLTRANSFERASE 1-RELATED"/>
    <property type="match status" value="1"/>
</dbReference>
<dbReference type="Pfam" id="PF22528">
    <property type="entry name" value="PRMT_C"/>
    <property type="match status" value="1"/>
</dbReference>
<dbReference type="EC" id="2.1.1.319" evidence="1"/>
<dbReference type="Pfam" id="PF13649">
    <property type="entry name" value="Methyltransf_25"/>
    <property type="match status" value="1"/>
</dbReference>
<keyword evidence="4 6" id="KW-0949">S-adenosyl-L-methionine</keyword>
<feature type="domain" description="Methyltransferase" evidence="7">
    <location>
        <begin position="63"/>
        <end position="139"/>
    </location>
</feature>
<accession>A0A6P4J7C5</accession>